<comment type="caution">
    <text evidence="2">The sequence shown here is derived from an EMBL/GenBank/DDBJ whole genome shotgun (WGS) entry which is preliminary data.</text>
</comment>
<evidence type="ECO:0000313" key="3">
    <source>
        <dbReference type="Proteomes" id="UP001140949"/>
    </source>
</evidence>
<keyword evidence="1" id="KW-1133">Transmembrane helix</keyword>
<evidence type="ECO:0000313" key="2">
    <source>
        <dbReference type="EMBL" id="KAJ6815984.1"/>
    </source>
</evidence>
<sequence>MATCQRTMEGEEQEALFGSSSSSYPCAALYYVQSPSTASHANSNLSVDCGGRGHPSPPSDASAALLVLDTAATNRSSCNDVGDHEAASRLALSQLSRYSSSSSRGSNSSFKKPLGGPRLCVVDVGAGGEEYAGGGVDELLQLQARRRGRGISRFVAVDLSSPCACVLFQVGWRFLVSFAVALLVFFFLTKPPVPKVSFKVVGFKQFSLREGLDNTGVATKILSSNCSVAMEIDNNSKAFGLHVHSPTLDMGFGRLKLASSLGPDESYVESDSYSILGLYVAVKDRPVYGAGRSMQDMLESGQGLPLAIRMGSSSSYRVVGSLIRLRYRHQEECLLVLEYVGHDERSTIRVRNSTCAARTRRA</sequence>
<feature type="transmembrane region" description="Helical" evidence="1">
    <location>
        <begin position="170"/>
        <end position="189"/>
    </location>
</feature>
<accession>A0AAX6FHX8</accession>
<proteinExistence type="predicted"/>
<keyword evidence="3" id="KW-1185">Reference proteome</keyword>
<reference evidence="2" key="1">
    <citation type="journal article" date="2023" name="GigaByte">
        <title>Genome assembly of the bearded iris, Iris pallida Lam.</title>
        <authorList>
            <person name="Bruccoleri R.E."/>
            <person name="Oakeley E.J."/>
            <person name="Faust A.M.E."/>
            <person name="Altorfer M."/>
            <person name="Dessus-Babus S."/>
            <person name="Burckhardt D."/>
            <person name="Oertli M."/>
            <person name="Naumann U."/>
            <person name="Petersen F."/>
            <person name="Wong J."/>
        </authorList>
    </citation>
    <scope>NUCLEOTIDE SEQUENCE</scope>
    <source>
        <strain evidence="2">GSM-AAB239-AS_SAM_17_03QT</strain>
    </source>
</reference>
<name>A0AAX6FHX8_IRIPA</name>
<keyword evidence="1" id="KW-0472">Membrane</keyword>
<evidence type="ECO:0000256" key="1">
    <source>
        <dbReference type="SAM" id="Phobius"/>
    </source>
</evidence>
<reference evidence="2" key="2">
    <citation type="submission" date="2023-04" db="EMBL/GenBank/DDBJ databases">
        <authorList>
            <person name="Bruccoleri R.E."/>
            <person name="Oakeley E.J."/>
            <person name="Faust A.-M."/>
            <person name="Dessus-Babus S."/>
            <person name="Altorfer M."/>
            <person name="Burckhardt D."/>
            <person name="Oertli M."/>
            <person name="Naumann U."/>
            <person name="Petersen F."/>
            <person name="Wong J."/>
        </authorList>
    </citation>
    <scope>NUCLEOTIDE SEQUENCE</scope>
    <source>
        <strain evidence="2">GSM-AAB239-AS_SAM_17_03QT</strain>
        <tissue evidence="2">Leaf</tissue>
    </source>
</reference>
<keyword evidence="1" id="KW-0812">Transmembrane</keyword>
<dbReference type="PANTHER" id="PTHR48436">
    <property type="entry name" value="2, PUTATIVE-RELATED"/>
    <property type="match status" value="1"/>
</dbReference>
<protein>
    <submittedName>
        <fullName evidence="2">Uncharacterized protein</fullName>
    </submittedName>
</protein>
<dbReference type="InterPro" id="IPR055276">
    <property type="entry name" value="NHL41-like"/>
</dbReference>
<organism evidence="2 3">
    <name type="scientific">Iris pallida</name>
    <name type="common">Sweet iris</name>
    <dbReference type="NCBI Taxonomy" id="29817"/>
    <lineage>
        <taxon>Eukaryota</taxon>
        <taxon>Viridiplantae</taxon>
        <taxon>Streptophyta</taxon>
        <taxon>Embryophyta</taxon>
        <taxon>Tracheophyta</taxon>
        <taxon>Spermatophyta</taxon>
        <taxon>Magnoliopsida</taxon>
        <taxon>Liliopsida</taxon>
        <taxon>Asparagales</taxon>
        <taxon>Iridaceae</taxon>
        <taxon>Iridoideae</taxon>
        <taxon>Irideae</taxon>
        <taxon>Iris</taxon>
    </lineage>
</organism>
<dbReference type="EMBL" id="JANAVB010028398">
    <property type="protein sequence ID" value="KAJ6815984.1"/>
    <property type="molecule type" value="Genomic_DNA"/>
</dbReference>
<dbReference type="Proteomes" id="UP001140949">
    <property type="component" value="Unassembled WGS sequence"/>
</dbReference>
<dbReference type="AlphaFoldDB" id="A0AAX6FHX8"/>
<dbReference type="PANTHER" id="PTHR48436:SF1">
    <property type="entry name" value="2, PUTATIVE-RELATED"/>
    <property type="match status" value="1"/>
</dbReference>
<gene>
    <name evidence="2" type="ORF">M6B38_419090</name>
</gene>